<keyword evidence="1" id="KW-0175">Coiled coil</keyword>
<dbReference type="EMBL" id="OV121141">
    <property type="protein sequence ID" value="CAH0548698.1"/>
    <property type="molecule type" value="Genomic_DNA"/>
</dbReference>
<evidence type="ECO:0000313" key="3">
    <source>
        <dbReference type="Proteomes" id="UP001154078"/>
    </source>
</evidence>
<sequence>MKKSTQPIKHLPSTLMEYRQNALSSMNIPQTSMKICTKPVKTLPCTSIDVTSTIDNSEEVSCNETTPKKRRFSEPRFVSEITSPDVKTPRRAKRAIQLAQATIRQKTKKIRALQESNRYLKKKIESLKDVIVHLRKNNVVSDDK</sequence>
<proteinExistence type="predicted"/>
<protein>
    <submittedName>
        <fullName evidence="2">Uncharacterized protein</fullName>
    </submittedName>
</protein>
<dbReference type="AlphaFoldDB" id="A0A9P0ASL4"/>
<gene>
    <name evidence="2" type="ORF">MELIAE_LOCUS2118</name>
</gene>
<accession>A0A9P0ASL4</accession>
<dbReference type="Proteomes" id="UP001154078">
    <property type="component" value="Chromosome 10"/>
</dbReference>
<evidence type="ECO:0000313" key="2">
    <source>
        <dbReference type="EMBL" id="CAH0548698.1"/>
    </source>
</evidence>
<reference evidence="2" key="1">
    <citation type="submission" date="2021-12" db="EMBL/GenBank/DDBJ databases">
        <authorList>
            <person name="King R."/>
        </authorList>
    </citation>
    <scope>NUCLEOTIDE SEQUENCE</scope>
</reference>
<name>A0A9P0ASL4_BRAAE</name>
<feature type="coiled-coil region" evidence="1">
    <location>
        <begin position="96"/>
        <end position="130"/>
    </location>
</feature>
<evidence type="ECO:0000256" key="1">
    <source>
        <dbReference type="SAM" id="Coils"/>
    </source>
</evidence>
<organism evidence="2 3">
    <name type="scientific">Brassicogethes aeneus</name>
    <name type="common">Rape pollen beetle</name>
    <name type="synonym">Meligethes aeneus</name>
    <dbReference type="NCBI Taxonomy" id="1431903"/>
    <lineage>
        <taxon>Eukaryota</taxon>
        <taxon>Metazoa</taxon>
        <taxon>Ecdysozoa</taxon>
        <taxon>Arthropoda</taxon>
        <taxon>Hexapoda</taxon>
        <taxon>Insecta</taxon>
        <taxon>Pterygota</taxon>
        <taxon>Neoptera</taxon>
        <taxon>Endopterygota</taxon>
        <taxon>Coleoptera</taxon>
        <taxon>Polyphaga</taxon>
        <taxon>Cucujiformia</taxon>
        <taxon>Nitidulidae</taxon>
        <taxon>Meligethinae</taxon>
        <taxon>Brassicogethes</taxon>
    </lineage>
</organism>
<dbReference type="OrthoDB" id="6784389at2759"/>
<keyword evidence="3" id="KW-1185">Reference proteome</keyword>